<dbReference type="NCBIfam" id="NF001159">
    <property type="entry name" value="PRK00150.1-3"/>
    <property type="match status" value="1"/>
</dbReference>
<accession>A0A2U2RIH3</accession>
<dbReference type="InterPro" id="IPR023635">
    <property type="entry name" value="Peptide_deformylase"/>
</dbReference>
<dbReference type="HAMAP" id="MF_00163">
    <property type="entry name" value="Pep_deformylase"/>
    <property type="match status" value="1"/>
</dbReference>
<dbReference type="EMBL" id="QFKX01000005">
    <property type="protein sequence ID" value="PWH05584.1"/>
    <property type="molecule type" value="Genomic_DNA"/>
</dbReference>
<dbReference type="GO" id="GO:0042586">
    <property type="term" value="F:peptide deformylase activity"/>
    <property type="evidence" value="ECO:0007669"/>
    <property type="project" value="UniProtKB-UniRule"/>
</dbReference>
<dbReference type="SUPFAM" id="SSF56420">
    <property type="entry name" value="Peptide deformylase"/>
    <property type="match status" value="1"/>
</dbReference>
<feature type="active site" evidence="2">
    <location>
        <position position="138"/>
    </location>
</feature>
<name>A0A2U2RIH3_9MICO</name>
<comment type="similarity">
    <text evidence="1 2">Belongs to the polypeptide deformylase family.</text>
</comment>
<dbReference type="Gene3D" id="3.90.45.10">
    <property type="entry name" value="Peptide deformylase"/>
    <property type="match status" value="1"/>
</dbReference>
<keyword evidence="2" id="KW-0648">Protein biosynthesis</keyword>
<feature type="binding site" evidence="2">
    <location>
        <position position="137"/>
    </location>
    <ligand>
        <name>Fe cation</name>
        <dbReference type="ChEBI" id="CHEBI:24875"/>
    </ligand>
</feature>
<dbReference type="GO" id="GO:0046872">
    <property type="term" value="F:metal ion binding"/>
    <property type="evidence" value="ECO:0007669"/>
    <property type="project" value="UniProtKB-KW"/>
</dbReference>
<evidence type="ECO:0000256" key="2">
    <source>
        <dbReference type="HAMAP-Rule" id="MF_00163"/>
    </source>
</evidence>
<keyword evidence="4" id="KW-1185">Reference proteome</keyword>
<comment type="cofactor">
    <cofactor evidence="2">
        <name>Fe(2+)</name>
        <dbReference type="ChEBI" id="CHEBI:29033"/>
    </cofactor>
    <text evidence="2">Binds 1 Fe(2+) ion.</text>
</comment>
<evidence type="ECO:0000313" key="4">
    <source>
        <dbReference type="Proteomes" id="UP000245590"/>
    </source>
</evidence>
<evidence type="ECO:0000256" key="1">
    <source>
        <dbReference type="ARBA" id="ARBA00010759"/>
    </source>
</evidence>
<dbReference type="CDD" id="cd00487">
    <property type="entry name" value="Pep_deformylase"/>
    <property type="match status" value="1"/>
</dbReference>
<comment type="function">
    <text evidence="2">Removes the formyl group from the N-terminal Met of newly synthesized proteins. Requires at least a dipeptide for an efficient rate of reaction. N-terminal L-methionine is a prerequisite for activity but the enzyme has broad specificity at other positions.</text>
</comment>
<dbReference type="EC" id="3.5.1.88" evidence="2"/>
<dbReference type="AlphaFoldDB" id="A0A2U2RIH3"/>
<dbReference type="OrthoDB" id="9804313at2"/>
<dbReference type="PANTHER" id="PTHR10458:SF22">
    <property type="entry name" value="PEPTIDE DEFORMYLASE"/>
    <property type="match status" value="1"/>
</dbReference>
<dbReference type="InterPro" id="IPR036821">
    <property type="entry name" value="Peptide_deformylase_sf"/>
</dbReference>
<dbReference type="PANTHER" id="PTHR10458">
    <property type="entry name" value="PEPTIDE DEFORMYLASE"/>
    <property type="match status" value="1"/>
</dbReference>
<organism evidence="3 4">
    <name type="scientific">Brachybacterium endophyticum</name>
    <dbReference type="NCBI Taxonomy" id="2182385"/>
    <lineage>
        <taxon>Bacteria</taxon>
        <taxon>Bacillati</taxon>
        <taxon>Actinomycetota</taxon>
        <taxon>Actinomycetes</taxon>
        <taxon>Micrococcales</taxon>
        <taxon>Dermabacteraceae</taxon>
        <taxon>Brachybacterium</taxon>
    </lineage>
</organism>
<dbReference type="PIRSF" id="PIRSF004749">
    <property type="entry name" value="Pep_def"/>
    <property type="match status" value="1"/>
</dbReference>
<reference evidence="3 4" key="1">
    <citation type="submission" date="2018-05" db="EMBL/GenBank/DDBJ databases">
        <title>Brachybacterium sp. M1HQ-2T, whole genome shotgun sequence.</title>
        <authorList>
            <person name="Tuo L."/>
        </authorList>
    </citation>
    <scope>NUCLEOTIDE SEQUENCE [LARGE SCALE GENOMIC DNA]</scope>
    <source>
        <strain evidence="3 4">M1HQ-2</strain>
    </source>
</reference>
<dbReference type="NCBIfam" id="TIGR00079">
    <property type="entry name" value="pept_deformyl"/>
    <property type="match status" value="1"/>
</dbReference>
<dbReference type="PRINTS" id="PR01576">
    <property type="entry name" value="PDEFORMYLASE"/>
</dbReference>
<proteinExistence type="inferred from homology"/>
<feature type="binding site" evidence="2">
    <location>
        <position position="95"/>
    </location>
    <ligand>
        <name>Fe cation</name>
        <dbReference type="ChEBI" id="CHEBI:24875"/>
    </ligand>
</feature>
<sequence length="167" mass="18682">MTVREIRTIGDPVLRTPCDPVREITDGVRTLVADLLDTVDQEGRAGVAANQIGVTLRAFSWRLDDEDGGRHHGYVLNPEITELSEDLQEDGEEGCLSVPGLWYPRTRAAFARCEGTDLEGERVVLEGRDITARLIQHEVGHLDGALYIDGLERPVKKRALRDIRERL</sequence>
<gene>
    <name evidence="2 3" type="primary">def</name>
    <name evidence="3" type="ORF">DEO23_13620</name>
</gene>
<feature type="binding site" evidence="2">
    <location>
        <position position="141"/>
    </location>
    <ligand>
        <name>Fe cation</name>
        <dbReference type="ChEBI" id="CHEBI:24875"/>
    </ligand>
</feature>
<keyword evidence="2" id="KW-0479">Metal-binding</keyword>
<keyword evidence="2" id="KW-0378">Hydrolase</keyword>
<comment type="caution">
    <text evidence="3">The sequence shown here is derived from an EMBL/GenBank/DDBJ whole genome shotgun (WGS) entry which is preliminary data.</text>
</comment>
<dbReference type="Proteomes" id="UP000245590">
    <property type="component" value="Unassembled WGS sequence"/>
</dbReference>
<dbReference type="RefSeq" id="WP_109276548.1">
    <property type="nucleotide sequence ID" value="NZ_QFKX01000005.1"/>
</dbReference>
<evidence type="ECO:0000313" key="3">
    <source>
        <dbReference type="EMBL" id="PWH05584.1"/>
    </source>
</evidence>
<keyword evidence="2" id="KW-0408">Iron</keyword>
<comment type="catalytic activity">
    <reaction evidence="2">
        <text>N-terminal N-formyl-L-methionyl-[peptide] + H2O = N-terminal L-methionyl-[peptide] + formate</text>
        <dbReference type="Rhea" id="RHEA:24420"/>
        <dbReference type="Rhea" id="RHEA-COMP:10639"/>
        <dbReference type="Rhea" id="RHEA-COMP:10640"/>
        <dbReference type="ChEBI" id="CHEBI:15377"/>
        <dbReference type="ChEBI" id="CHEBI:15740"/>
        <dbReference type="ChEBI" id="CHEBI:49298"/>
        <dbReference type="ChEBI" id="CHEBI:64731"/>
        <dbReference type="EC" id="3.5.1.88"/>
    </reaction>
</comment>
<dbReference type="Pfam" id="PF01327">
    <property type="entry name" value="Pep_deformylase"/>
    <property type="match status" value="1"/>
</dbReference>
<protein>
    <recommendedName>
        <fullName evidence="2">Peptide deformylase</fullName>
        <shortName evidence="2">PDF</shortName>
        <ecNumber evidence="2">3.5.1.88</ecNumber>
    </recommendedName>
    <alternativeName>
        <fullName evidence="2">Polypeptide deformylase</fullName>
    </alternativeName>
</protein>
<dbReference type="GO" id="GO:0006412">
    <property type="term" value="P:translation"/>
    <property type="evidence" value="ECO:0007669"/>
    <property type="project" value="UniProtKB-UniRule"/>
</dbReference>